<accession>A0ABS5S3J3</accession>
<dbReference type="PANTHER" id="PTHR11712:SF352">
    <property type="entry name" value="3-OXOACYL-[ACYL-CARRIER-PROTEIN] SYNTHASE"/>
    <property type="match status" value="1"/>
</dbReference>
<keyword evidence="3" id="KW-0536">Nodulation</keyword>
<dbReference type="Pfam" id="PF02801">
    <property type="entry name" value="Ketoacyl-synt_C"/>
    <property type="match status" value="1"/>
</dbReference>
<evidence type="ECO:0000256" key="13">
    <source>
        <dbReference type="RuleBase" id="RU003694"/>
    </source>
</evidence>
<comment type="similarity">
    <text evidence="2 13">Belongs to the thiolase-like superfamily. Beta-ketoacyl-ACP synthases family.</text>
</comment>
<comment type="subcellular location">
    <subcellularLocation>
        <location evidence="1">Cell inner membrane</location>
    </subcellularLocation>
</comment>
<dbReference type="InterPro" id="IPR014031">
    <property type="entry name" value="Ketoacyl_synth_C"/>
</dbReference>
<keyword evidence="7" id="KW-0812">Transmembrane</keyword>
<feature type="domain" description="Ketosynthase family 3 (KS3)" evidence="14">
    <location>
        <begin position="1"/>
        <end position="386"/>
    </location>
</feature>
<gene>
    <name evidence="15" type="ORF">KIV10_06100</name>
</gene>
<comment type="function">
    <text evidence="10">Proposed to synthesize NOD factor fatty acyl chain. Involved in the synthesis of a highly unsaturated fatty acid moiety, which forms part of a lipo-oligosaccharide that is responsible for host specificity.</text>
</comment>
<keyword evidence="16" id="KW-1185">Reference proteome</keyword>
<dbReference type="PANTHER" id="PTHR11712">
    <property type="entry name" value="POLYKETIDE SYNTHASE-RELATED"/>
    <property type="match status" value="1"/>
</dbReference>
<keyword evidence="8" id="KW-1133">Transmembrane helix</keyword>
<evidence type="ECO:0000256" key="5">
    <source>
        <dbReference type="ARBA" id="ARBA00022519"/>
    </source>
</evidence>
<dbReference type="Pfam" id="PF00109">
    <property type="entry name" value="ketoacyl-synt"/>
    <property type="match status" value="1"/>
</dbReference>
<name>A0ABS5S3J3_9FLAO</name>
<dbReference type="PROSITE" id="PS52004">
    <property type="entry name" value="KS3_2"/>
    <property type="match status" value="1"/>
</dbReference>
<dbReference type="Gene3D" id="3.40.47.10">
    <property type="match status" value="1"/>
</dbReference>
<keyword evidence="6 13" id="KW-0808">Transferase</keyword>
<keyword evidence="5" id="KW-0997">Cell inner membrane</keyword>
<organism evidence="15 16">
    <name type="scientific">Aequorivita echinoideorum</name>
    <dbReference type="NCBI Taxonomy" id="1549647"/>
    <lineage>
        <taxon>Bacteria</taxon>
        <taxon>Pseudomonadati</taxon>
        <taxon>Bacteroidota</taxon>
        <taxon>Flavobacteriia</taxon>
        <taxon>Flavobacteriales</taxon>
        <taxon>Flavobacteriaceae</taxon>
        <taxon>Aequorivita</taxon>
    </lineage>
</organism>
<evidence type="ECO:0000256" key="3">
    <source>
        <dbReference type="ARBA" id="ARBA00022458"/>
    </source>
</evidence>
<keyword evidence="9" id="KW-0472">Membrane</keyword>
<evidence type="ECO:0000256" key="12">
    <source>
        <dbReference type="ARBA" id="ARBA00041756"/>
    </source>
</evidence>
<evidence type="ECO:0000256" key="7">
    <source>
        <dbReference type="ARBA" id="ARBA00022692"/>
    </source>
</evidence>
<evidence type="ECO:0000256" key="1">
    <source>
        <dbReference type="ARBA" id="ARBA00004533"/>
    </source>
</evidence>
<dbReference type="InterPro" id="IPR014030">
    <property type="entry name" value="Ketoacyl_synth_N"/>
</dbReference>
<dbReference type="InterPro" id="IPR000794">
    <property type="entry name" value="Beta-ketoacyl_synthase"/>
</dbReference>
<dbReference type="EMBL" id="JAHCTB010000002">
    <property type="protein sequence ID" value="MBT0607749.1"/>
    <property type="molecule type" value="Genomic_DNA"/>
</dbReference>
<evidence type="ECO:0000259" key="14">
    <source>
        <dbReference type="PROSITE" id="PS52004"/>
    </source>
</evidence>
<sequence>MMRFFLTHNKIISSLGFDSKAVVDAISNGNSGLKIFHNPELLPSPFCASIISSEKIKSEFNKISKAENFKKLEQLLILSLAKVITASKIELGEKVGLIISTTKGNIDVLENNRHFPKERAYLSELGKTIKNFFGFKNEAIILSNACVSGVLAISVAKKFISEKKYDHVFITSGDLVSKFVLSGFQSFQALSPNPCRPYDKNRTGINLGEVSASVLVTSSESLSAGVQEILPSESVEILGDSTCNDANHISGPSRTGEGLYRSVKLAMKEAKIEASQLDYISAHGTATDYNDEMEAIAFNRLGIQNVPLNSLKGYFGHTLGASGLVETIIGMHSLERNTLFASKGFDELGVSEKINVISENIEKPLSIFLKTASGFGGCNTAAIFKKVEK</sequence>
<keyword evidence="4" id="KW-1003">Cell membrane</keyword>
<reference evidence="15 16" key="1">
    <citation type="submission" date="2021-05" db="EMBL/GenBank/DDBJ databases">
        <title>Aequorivita echinoideorum JCM 30378 genome.</title>
        <authorList>
            <person name="Zhang H."/>
            <person name="Li C."/>
        </authorList>
    </citation>
    <scope>NUCLEOTIDE SEQUENCE [LARGE SCALE GENOMIC DNA]</scope>
    <source>
        <strain evidence="15 16">JCM30378</strain>
    </source>
</reference>
<dbReference type="Proteomes" id="UP001297092">
    <property type="component" value="Unassembled WGS sequence"/>
</dbReference>
<evidence type="ECO:0000313" key="15">
    <source>
        <dbReference type="EMBL" id="MBT0607749.1"/>
    </source>
</evidence>
<evidence type="ECO:0000256" key="2">
    <source>
        <dbReference type="ARBA" id="ARBA00008467"/>
    </source>
</evidence>
<evidence type="ECO:0000256" key="10">
    <source>
        <dbReference type="ARBA" id="ARBA00037576"/>
    </source>
</evidence>
<evidence type="ECO:0000313" key="16">
    <source>
        <dbReference type="Proteomes" id="UP001297092"/>
    </source>
</evidence>
<protein>
    <recommendedName>
        <fullName evidence="11">Nodulation protein E</fullName>
    </recommendedName>
    <alternativeName>
        <fullName evidence="12">Host-specificity of nodulation protein B</fullName>
    </alternativeName>
</protein>
<evidence type="ECO:0000256" key="4">
    <source>
        <dbReference type="ARBA" id="ARBA00022475"/>
    </source>
</evidence>
<evidence type="ECO:0000256" key="8">
    <source>
        <dbReference type="ARBA" id="ARBA00022989"/>
    </source>
</evidence>
<evidence type="ECO:0000256" key="6">
    <source>
        <dbReference type="ARBA" id="ARBA00022679"/>
    </source>
</evidence>
<comment type="caution">
    <text evidence="15">The sequence shown here is derived from an EMBL/GenBank/DDBJ whole genome shotgun (WGS) entry which is preliminary data.</text>
</comment>
<dbReference type="InterPro" id="IPR020841">
    <property type="entry name" value="PKS_Beta-ketoAc_synthase_dom"/>
</dbReference>
<dbReference type="SUPFAM" id="SSF53901">
    <property type="entry name" value="Thiolase-like"/>
    <property type="match status" value="2"/>
</dbReference>
<proteinExistence type="inferred from homology"/>
<evidence type="ECO:0000256" key="11">
    <source>
        <dbReference type="ARBA" id="ARBA00039445"/>
    </source>
</evidence>
<dbReference type="InterPro" id="IPR016039">
    <property type="entry name" value="Thiolase-like"/>
</dbReference>
<evidence type="ECO:0000256" key="9">
    <source>
        <dbReference type="ARBA" id="ARBA00023136"/>
    </source>
</evidence>